<organism evidence="1">
    <name type="scientific">Arundo donax</name>
    <name type="common">Giant reed</name>
    <name type="synonym">Donax arundinaceus</name>
    <dbReference type="NCBI Taxonomy" id="35708"/>
    <lineage>
        <taxon>Eukaryota</taxon>
        <taxon>Viridiplantae</taxon>
        <taxon>Streptophyta</taxon>
        <taxon>Embryophyta</taxon>
        <taxon>Tracheophyta</taxon>
        <taxon>Spermatophyta</taxon>
        <taxon>Magnoliopsida</taxon>
        <taxon>Liliopsida</taxon>
        <taxon>Poales</taxon>
        <taxon>Poaceae</taxon>
        <taxon>PACMAD clade</taxon>
        <taxon>Arundinoideae</taxon>
        <taxon>Arundineae</taxon>
        <taxon>Arundo</taxon>
    </lineage>
</organism>
<proteinExistence type="predicted"/>
<name>A0A0A9AEK0_ARUDO</name>
<evidence type="ECO:0000313" key="1">
    <source>
        <dbReference type="EMBL" id="JAD45522.1"/>
    </source>
</evidence>
<accession>A0A0A9AEK0</accession>
<dbReference type="EMBL" id="GBRH01252373">
    <property type="protein sequence ID" value="JAD45522.1"/>
    <property type="molecule type" value="Transcribed_RNA"/>
</dbReference>
<dbReference type="AlphaFoldDB" id="A0A0A9AEK0"/>
<sequence>MKLNICNFMQWIQSYIQLTCSADYRIWLRTIVKYFDLTCKG</sequence>
<reference evidence="1" key="1">
    <citation type="submission" date="2014-09" db="EMBL/GenBank/DDBJ databases">
        <authorList>
            <person name="Magalhaes I.L.F."/>
            <person name="Oliveira U."/>
            <person name="Santos F.R."/>
            <person name="Vidigal T.H.D.A."/>
            <person name="Brescovit A.D."/>
            <person name="Santos A.J."/>
        </authorList>
    </citation>
    <scope>NUCLEOTIDE SEQUENCE</scope>
    <source>
        <tissue evidence="1">Shoot tissue taken approximately 20 cm above the soil surface</tissue>
    </source>
</reference>
<reference evidence="1" key="2">
    <citation type="journal article" date="2015" name="Data Brief">
        <title>Shoot transcriptome of the giant reed, Arundo donax.</title>
        <authorList>
            <person name="Barrero R.A."/>
            <person name="Guerrero F.D."/>
            <person name="Moolhuijzen P."/>
            <person name="Goolsby J.A."/>
            <person name="Tidwell J."/>
            <person name="Bellgard S.E."/>
            <person name="Bellgard M.I."/>
        </authorList>
    </citation>
    <scope>NUCLEOTIDE SEQUENCE</scope>
    <source>
        <tissue evidence="1">Shoot tissue taken approximately 20 cm above the soil surface</tissue>
    </source>
</reference>
<protein>
    <submittedName>
        <fullName evidence="1">Uncharacterized protein</fullName>
    </submittedName>
</protein>